<evidence type="ECO:0000313" key="7">
    <source>
        <dbReference type="Proteomes" id="UP000694863"/>
    </source>
</evidence>
<dbReference type="InterPro" id="IPR001304">
    <property type="entry name" value="C-type_lectin-like"/>
</dbReference>
<dbReference type="InterPro" id="IPR016186">
    <property type="entry name" value="C-type_lectin-like/link_sf"/>
</dbReference>
<gene>
    <name evidence="8" type="primary">LOC101653124</name>
</gene>
<evidence type="ECO:0000256" key="5">
    <source>
        <dbReference type="SAM" id="Phobius"/>
    </source>
</evidence>
<dbReference type="RefSeq" id="XP_004717725.2">
    <property type="nucleotide sequence ID" value="XM_004717668.2"/>
</dbReference>
<dbReference type="PANTHER" id="PTHR46490:SF3">
    <property type="entry name" value="C-TYPE LECTIN DOMAIN-CONTAINING PROTEIN"/>
    <property type="match status" value="1"/>
</dbReference>
<dbReference type="Proteomes" id="UP000694863">
    <property type="component" value="Unplaced"/>
</dbReference>
<dbReference type="GeneID" id="101653124"/>
<feature type="transmembrane region" description="Helical" evidence="5">
    <location>
        <begin position="55"/>
        <end position="80"/>
    </location>
</feature>
<dbReference type="InterPro" id="IPR052309">
    <property type="entry name" value="C-type_Lectin_Domain_Fam1"/>
</dbReference>
<evidence type="ECO:0000259" key="6">
    <source>
        <dbReference type="PROSITE" id="PS50041"/>
    </source>
</evidence>
<feature type="coiled-coil region" evidence="4">
    <location>
        <begin position="118"/>
        <end position="145"/>
    </location>
</feature>
<name>A0ABM0J9B2_ECHTE</name>
<protein>
    <submittedName>
        <fullName evidence="8">Killer cell lectin-like receptor 3</fullName>
    </submittedName>
</protein>
<keyword evidence="5" id="KW-1133">Transmembrane helix</keyword>
<evidence type="ECO:0000256" key="3">
    <source>
        <dbReference type="ARBA" id="ARBA00023180"/>
    </source>
</evidence>
<keyword evidence="1" id="KW-0430">Lectin</keyword>
<keyword evidence="2" id="KW-1015">Disulfide bond</keyword>
<dbReference type="SUPFAM" id="SSF56436">
    <property type="entry name" value="C-type lectin-like"/>
    <property type="match status" value="1"/>
</dbReference>
<sequence length="232" mass="26486">MSDSSAIEQPPVVTDQEETIAIMELEPPAALPPPPEEEWVPVPESIDMRASRSTFALFWTISVVLGIFSLVLLTLCGFFASQYFQNLQASESKLKSFNEWMEAFQRKAEAFIDIQKGLDYNKATIERLQNQSEDLTEALQALTTNKGRCGHPLSHWIEYRGNCYQQTVDPVSWLNCSDHCARLNATFLKKESSRGLLNFLKLLAVNRTWVGLSYNKEKKTWMWEDDYLPPGL</sequence>
<dbReference type="PANTHER" id="PTHR46490">
    <property type="entry name" value="C-TYPE LECTIN DOMAIN FAMILY 12 MEMBER A-RELATED"/>
    <property type="match status" value="1"/>
</dbReference>
<evidence type="ECO:0000256" key="2">
    <source>
        <dbReference type="ARBA" id="ARBA00023157"/>
    </source>
</evidence>
<dbReference type="Gene3D" id="3.10.100.10">
    <property type="entry name" value="Mannose-Binding Protein A, subunit A"/>
    <property type="match status" value="1"/>
</dbReference>
<evidence type="ECO:0000256" key="1">
    <source>
        <dbReference type="ARBA" id="ARBA00022734"/>
    </source>
</evidence>
<dbReference type="PROSITE" id="PS50041">
    <property type="entry name" value="C_TYPE_LECTIN_2"/>
    <property type="match status" value="1"/>
</dbReference>
<keyword evidence="5" id="KW-0812">Transmembrane</keyword>
<keyword evidence="7" id="KW-1185">Reference proteome</keyword>
<proteinExistence type="predicted"/>
<evidence type="ECO:0000313" key="8">
    <source>
        <dbReference type="RefSeq" id="XP_004717725.2"/>
    </source>
</evidence>
<dbReference type="Pfam" id="PF00059">
    <property type="entry name" value="Lectin_C"/>
    <property type="match status" value="1"/>
</dbReference>
<dbReference type="InterPro" id="IPR016187">
    <property type="entry name" value="CTDL_fold"/>
</dbReference>
<keyword evidence="5" id="KW-0472">Membrane</keyword>
<keyword evidence="4" id="KW-0175">Coiled coil</keyword>
<keyword evidence="3" id="KW-0325">Glycoprotein</keyword>
<reference evidence="8" key="1">
    <citation type="submission" date="2025-08" db="UniProtKB">
        <authorList>
            <consortium name="RefSeq"/>
        </authorList>
    </citation>
    <scope>IDENTIFICATION</scope>
</reference>
<accession>A0ABM0J9B2</accession>
<organism evidence="7 8">
    <name type="scientific">Echinops telfairi</name>
    <name type="common">Lesser hedgehog tenrec</name>
    <dbReference type="NCBI Taxonomy" id="9371"/>
    <lineage>
        <taxon>Eukaryota</taxon>
        <taxon>Metazoa</taxon>
        <taxon>Chordata</taxon>
        <taxon>Craniata</taxon>
        <taxon>Vertebrata</taxon>
        <taxon>Euteleostomi</taxon>
        <taxon>Mammalia</taxon>
        <taxon>Eutheria</taxon>
        <taxon>Afrotheria</taxon>
        <taxon>Tenrecidae</taxon>
        <taxon>Tenrecinae</taxon>
        <taxon>Echinops</taxon>
    </lineage>
</organism>
<feature type="domain" description="C-type lectin" evidence="6">
    <location>
        <begin position="159"/>
        <end position="225"/>
    </location>
</feature>
<evidence type="ECO:0000256" key="4">
    <source>
        <dbReference type="SAM" id="Coils"/>
    </source>
</evidence>